<dbReference type="EMBL" id="AQHZ01000016">
    <property type="protein sequence ID" value="ENO18208.1"/>
    <property type="molecule type" value="Genomic_DNA"/>
</dbReference>
<organism evidence="2 3">
    <name type="scientific">Schaalia cardiffensis F0333</name>
    <dbReference type="NCBI Taxonomy" id="888050"/>
    <lineage>
        <taxon>Bacteria</taxon>
        <taxon>Bacillati</taxon>
        <taxon>Actinomycetota</taxon>
        <taxon>Actinomycetes</taxon>
        <taxon>Actinomycetales</taxon>
        <taxon>Actinomycetaceae</taxon>
        <taxon>Schaalia</taxon>
    </lineage>
</organism>
<evidence type="ECO:0000313" key="3">
    <source>
        <dbReference type="Proteomes" id="UP000013015"/>
    </source>
</evidence>
<accession>N6XAP7</accession>
<keyword evidence="3" id="KW-1185">Reference proteome</keyword>
<protein>
    <submittedName>
        <fullName evidence="2">Uncharacterized protein</fullName>
    </submittedName>
</protein>
<proteinExistence type="predicted"/>
<dbReference type="PATRIC" id="fig|888050.3.peg.1015"/>
<dbReference type="HOGENOM" id="CLU_3131275_0_0_11"/>
<evidence type="ECO:0000256" key="1">
    <source>
        <dbReference type="SAM" id="MobiDB-lite"/>
    </source>
</evidence>
<name>N6XAP7_9ACTO</name>
<evidence type="ECO:0000313" key="2">
    <source>
        <dbReference type="EMBL" id="ENO18208.1"/>
    </source>
</evidence>
<reference evidence="2 3" key="1">
    <citation type="submission" date="2013-03" db="EMBL/GenBank/DDBJ databases">
        <title>Reference genome for the Human Microbiome Project.</title>
        <authorList>
            <person name="Aqrawi P."/>
            <person name="Ayvaz T."/>
            <person name="Bess C."/>
            <person name="Blankenburg K."/>
            <person name="Coyle M."/>
            <person name="Deng J."/>
            <person name="Forbes L."/>
            <person name="Fowler G."/>
            <person name="Francisco L."/>
            <person name="Fu Q."/>
            <person name="Gibbs R."/>
            <person name="Gross S."/>
            <person name="Gubbala S."/>
            <person name="Hale W."/>
            <person name="Hemphill L."/>
            <person name="Highlander S."/>
            <person name="Hirani K."/>
            <person name="Jackson L."/>
            <person name="Jakkamsetti A."/>
            <person name="Javaid M."/>
            <person name="Jayaseelan J.C."/>
            <person name="Jiang H."/>
            <person name="Joshi V."/>
            <person name="Korchina V."/>
            <person name="Kovar C."/>
            <person name="Lara F."/>
            <person name="Lee S."/>
            <person name="Liu Y."/>
            <person name="Mata R."/>
            <person name="Mathew T."/>
            <person name="Munidasa M."/>
            <person name="Muzny D."/>
            <person name="Nazareth L."/>
            <person name="Ngo R."/>
            <person name="Nguyen L."/>
            <person name="Nguyen N."/>
            <person name="Okwuonu G."/>
            <person name="Ongeri F."/>
            <person name="Palculict T."/>
            <person name="Patil S."/>
            <person name="Petrosino J."/>
            <person name="Pham C."/>
            <person name="Pham P."/>
            <person name="Pu L.-L."/>
            <person name="Qin X."/>
            <person name="Qu J."/>
            <person name="Reid J."/>
            <person name="Ross M."/>
            <person name="Ruth R."/>
            <person name="Saada N."/>
            <person name="San Lucas F."/>
            <person name="Santibanez J."/>
            <person name="Shang Y."/>
            <person name="Simmons D."/>
            <person name="Song X.-Z."/>
            <person name="Tang L.-Y."/>
            <person name="Thornton R."/>
            <person name="Warren J."/>
            <person name="Weissenberger G."/>
            <person name="Wilczek-Boney K."/>
            <person name="Worley K."/>
            <person name="Youmans B."/>
            <person name="Zhang J."/>
            <person name="Zhang L."/>
            <person name="Zhao Z."/>
            <person name="Zhou C."/>
            <person name="Zhu D."/>
            <person name="Zhu Y."/>
        </authorList>
    </citation>
    <scope>NUCLEOTIDE SEQUENCE [LARGE SCALE GENOMIC DNA]</scope>
    <source>
        <strain evidence="2 3">F0333</strain>
    </source>
</reference>
<gene>
    <name evidence="2" type="ORF">HMPREF9004_1069</name>
</gene>
<comment type="caution">
    <text evidence="2">The sequence shown here is derived from an EMBL/GenBank/DDBJ whole genome shotgun (WGS) entry which is preliminary data.</text>
</comment>
<dbReference type="AlphaFoldDB" id="N6XAP7"/>
<feature type="compositionally biased region" description="Basic and acidic residues" evidence="1">
    <location>
        <begin position="7"/>
        <end position="22"/>
    </location>
</feature>
<sequence>MEQVFQKGDEQEVMDGKERGVVDEGTNAQGRAVRVSLSSIKPRPSAVSE</sequence>
<feature type="region of interest" description="Disordered" evidence="1">
    <location>
        <begin position="1"/>
        <end position="30"/>
    </location>
</feature>
<dbReference type="Proteomes" id="UP000013015">
    <property type="component" value="Unassembled WGS sequence"/>
</dbReference>